<dbReference type="AlphaFoldDB" id="A0A024W6M0"/>
<dbReference type="EMBL" id="KI926445">
    <property type="protein sequence ID" value="ETW35816.1"/>
    <property type="molecule type" value="Genomic_DNA"/>
</dbReference>
<reference evidence="1 2" key="2">
    <citation type="submission" date="2013-02" db="EMBL/GenBank/DDBJ databases">
        <title>The Genome Sequence of Plasmodium falciparum Tanzania (2000708).</title>
        <authorList>
            <consortium name="The Broad Institute Genome Sequencing Platform"/>
            <consortium name="The Broad Institute Genome Sequencing Center for Infectious Disease"/>
            <person name="Neafsey D."/>
            <person name="Cheeseman I."/>
            <person name="Volkman S."/>
            <person name="Adams J."/>
            <person name="Walker B."/>
            <person name="Young S.K."/>
            <person name="Zeng Q."/>
            <person name="Gargeya S."/>
            <person name="Fitzgerald M."/>
            <person name="Haas B."/>
            <person name="Abouelleil A."/>
            <person name="Alvarado L."/>
            <person name="Arachchi H.M."/>
            <person name="Berlin A.M."/>
            <person name="Chapman S.B."/>
            <person name="Dewar J."/>
            <person name="Goldberg J."/>
            <person name="Griggs A."/>
            <person name="Gujja S."/>
            <person name="Hansen M."/>
            <person name="Howarth C."/>
            <person name="Imamovic A."/>
            <person name="Larimer J."/>
            <person name="McCowan C."/>
            <person name="Murphy C."/>
            <person name="Neiman D."/>
            <person name="Pearson M."/>
            <person name="Priest M."/>
            <person name="Roberts A."/>
            <person name="Saif S."/>
            <person name="Shea T."/>
            <person name="Sisk P."/>
            <person name="Sykes S."/>
            <person name="Wortman J."/>
            <person name="Nusbaum C."/>
            <person name="Birren B."/>
        </authorList>
    </citation>
    <scope>NUCLEOTIDE SEQUENCE [LARGE SCALE GENOMIC DNA]</scope>
    <source>
        <strain evidence="2">Tanzania (2000708)</strain>
    </source>
</reference>
<name>A0A024W6M0_PLAFA</name>
<sequence>MFYFIYTITAIIFATYQLYNLQIDKRKQNNNIQNNSQHELLQDAFSFLNDLKLPKKEDILKYLSLS</sequence>
<evidence type="ECO:0000313" key="1">
    <source>
        <dbReference type="EMBL" id="ETW35816.1"/>
    </source>
</evidence>
<evidence type="ECO:0000313" key="2">
    <source>
        <dbReference type="Proteomes" id="UP000030708"/>
    </source>
</evidence>
<gene>
    <name evidence="1" type="ORF">PFTANZ_03409</name>
</gene>
<proteinExistence type="predicted"/>
<dbReference type="Proteomes" id="UP000030708">
    <property type="component" value="Unassembled WGS sequence"/>
</dbReference>
<reference evidence="1 2" key="1">
    <citation type="submission" date="2013-02" db="EMBL/GenBank/DDBJ databases">
        <title>The Genome Annotation of Plasmodium falciparum Tanzania (2000708).</title>
        <authorList>
            <consortium name="The Broad Institute Genome Sequencing Platform"/>
            <consortium name="The Broad Institute Genome Sequencing Center for Infectious Disease"/>
            <person name="Neafsey D."/>
            <person name="Hoffman S."/>
            <person name="Volkman S."/>
            <person name="Rosenthal P."/>
            <person name="Walker B."/>
            <person name="Young S.K."/>
            <person name="Zeng Q."/>
            <person name="Gargeya S."/>
            <person name="Fitzgerald M."/>
            <person name="Haas B."/>
            <person name="Abouelleil A."/>
            <person name="Allen A.W."/>
            <person name="Alvarado L."/>
            <person name="Arachchi H.M."/>
            <person name="Berlin A.M."/>
            <person name="Chapman S.B."/>
            <person name="Gainer-Dewar J."/>
            <person name="Goldberg J."/>
            <person name="Griggs A."/>
            <person name="Gujja S."/>
            <person name="Hansen M."/>
            <person name="Howarth C."/>
            <person name="Imamovic A."/>
            <person name="Ireland A."/>
            <person name="Larimer J."/>
            <person name="McCowan C."/>
            <person name="Murphy C."/>
            <person name="Pearson M."/>
            <person name="Poon T.W."/>
            <person name="Priest M."/>
            <person name="Roberts A."/>
            <person name="Saif S."/>
            <person name="Shea T."/>
            <person name="Sisk P."/>
            <person name="Sykes S."/>
            <person name="Wortman J."/>
            <person name="Nusbaum C."/>
            <person name="Birren B."/>
        </authorList>
    </citation>
    <scope>NUCLEOTIDE SEQUENCE [LARGE SCALE GENOMIC DNA]</scope>
    <source>
        <strain evidence="2">Tanzania (2000708)</strain>
    </source>
</reference>
<organism evidence="1 2">
    <name type="scientific">Plasmodium falciparum Tanzania</name>
    <name type="common">2000708</name>
    <dbReference type="NCBI Taxonomy" id="1036725"/>
    <lineage>
        <taxon>Eukaryota</taxon>
        <taxon>Sar</taxon>
        <taxon>Alveolata</taxon>
        <taxon>Apicomplexa</taxon>
        <taxon>Aconoidasida</taxon>
        <taxon>Haemosporida</taxon>
        <taxon>Plasmodiidae</taxon>
        <taxon>Plasmodium</taxon>
        <taxon>Plasmodium (Laverania)</taxon>
    </lineage>
</organism>
<accession>A0A024W6M0</accession>
<protein>
    <submittedName>
        <fullName evidence="1">Uncharacterized protein</fullName>
    </submittedName>
</protein>